<name>A0A6A6SPT2_9PLEO</name>
<feature type="region of interest" description="Disordered" evidence="1">
    <location>
        <begin position="155"/>
        <end position="183"/>
    </location>
</feature>
<protein>
    <submittedName>
        <fullName evidence="2">Uncharacterized protein</fullName>
    </submittedName>
</protein>
<gene>
    <name evidence="2" type="ORF">K491DRAFT_684233</name>
</gene>
<dbReference type="OrthoDB" id="10677477at2759"/>
<evidence type="ECO:0000313" key="2">
    <source>
        <dbReference type="EMBL" id="KAF2648977.1"/>
    </source>
</evidence>
<reference evidence="2" key="1">
    <citation type="journal article" date="2020" name="Stud. Mycol.">
        <title>101 Dothideomycetes genomes: a test case for predicting lifestyles and emergence of pathogens.</title>
        <authorList>
            <person name="Haridas S."/>
            <person name="Albert R."/>
            <person name="Binder M."/>
            <person name="Bloem J."/>
            <person name="Labutti K."/>
            <person name="Salamov A."/>
            <person name="Andreopoulos B."/>
            <person name="Baker S."/>
            <person name="Barry K."/>
            <person name="Bills G."/>
            <person name="Bluhm B."/>
            <person name="Cannon C."/>
            <person name="Castanera R."/>
            <person name="Culley D."/>
            <person name="Daum C."/>
            <person name="Ezra D."/>
            <person name="Gonzalez J."/>
            <person name="Henrissat B."/>
            <person name="Kuo A."/>
            <person name="Liang C."/>
            <person name="Lipzen A."/>
            <person name="Lutzoni F."/>
            <person name="Magnuson J."/>
            <person name="Mondo S."/>
            <person name="Nolan M."/>
            <person name="Ohm R."/>
            <person name="Pangilinan J."/>
            <person name="Park H.-J."/>
            <person name="Ramirez L."/>
            <person name="Alfaro M."/>
            <person name="Sun H."/>
            <person name="Tritt A."/>
            <person name="Yoshinaga Y."/>
            <person name="Zwiers L.-H."/>
            <person name="Turgeon B."/>
            <person name="Goodwin S."/>
            <person name="Spatafora J."/>
            <person name="Crous P."/>
            <person name="Grigoriev I."/>
        </authorList>
    </citation>
    <scope>NUCLEOTIDE SEQUENCE</scope>
    <source>
        <strain evidence="2">CBS 122681</strain>
    </source>
</reference>
<dbReference type="Proteomes" id="UP000799324">
    <property type="component" value="Unassembled WGS sequence"/>
</dbReference>
<evidence type="ECO:0000313" key="3">
    <source>
        <dbReference type="Proteomes" id="UP000799324"/>
    </source>
</evidence>
<dbReference type="AlphaFoldDB" id="A0A6A6SPT2"/>
<proteinExistence type="predicted"/>
<keyword evidence="3" id="KW-1185">Reference proteome</keyword>
<organism evidence="2 3">
    <name type="scientific">Lophiostoma macrostomum CBS 122681</name>
    <dbReference type="NCBI Taxonomy" id="1314788"/>
    <lineage>
        <taxon>Eukaryota</taxon>
        <taxon>Fungi</taxon>
        <taxon>Dikarya</taxon>
        <taxon>Ascomycota</taxon>
        <taxon>Pezizomycotina</taxon>
        <taxon>Dothideomycetes</taxon>
        <taxon>Pleosporomycetidae</taxon>
        <taxon>Pleosporales</taxon>
        <taxon>Lophiostomataceae</taxon>
        <taxon>Lophiostoma</taxon>
    </lineage>
</organism>
<accession>A0A6A6SPT2</accession>
<evidence type="ECO:0000256" key="1">
    <source>
        <dbReference type="SAM" id="MobiDB-lite"/>
    </source>
</evidence>
<sequence length="334" mass="38164">MAGKGPPKLSEEGPEALHQNFRRNRTAVLRKWYSEATNTWPKFESEWAQVRLILLLETREVRLEIRRTIDERNRCRQAGDTKGMDAATKKLESKYYLPRAQHLRDQAAGNIHEKMEAKCIRKWRTKRPSLAELLNDGEVDTPHDFPDVPDIVLKHEKPSEEDGPGGESLKKESPSEDNIPEVDIGDTLTYTGRTVDEKHQPTAYVSSSGVGSTTEGPVDITRIRFDTHRASCDHIWNRHEALLRAHYQKSGLKEHVIDIRLAVQHQMFNRHINAEALVTYQEQCSEAETCCFEDGLWNLCAVSLWAQFEGAQSWDSPSWTPGGHLQIRTLYDLG</sequence>
<dbReference type="EMBL" id="MU004512">
    <property type="protein sequence ID" value="KAF2648977.1"/>
    <property type="molecule type" value="Genomic_DNA"/>
</dbReference>